<protein>
    <recommendedName>
        <fullName evidence="4">EamA domain-containing protein</fullName>
    </recommendedName>
</protein>
<dbReference type="Proteomes" id="UP000234530">
    <property type="component" value="Chromosome"/>
</dbReference>
<dbReference type="AlphaFoldDB" id="A0A2H5F4F2"/>
<keyword evidence="1" id="KW-0472">Membrane</keyword>
<evidence type="ECO:0000313" key="3">
    <source>
        <dbReference type="Proteomes" id="UP000234530"/>
    </source>
</evidence>
<evidence type="ECO:0000313" key="2">
    <source>
        <dbReference type="EMBL" id="AUH66425.1"/>
    </source>
</evidence>
<keyword evidence="1" id="KW-0812">Transmembrane</keyword>
<keyword evidence="1" id="KW-1133">Transmembrane helix</keyword>
<dbReference type="InterPro" id="IPR037185">
    <property type="entry name" value="EmrE-like"/>
</dbReference>
<sequence length="205" mass="20648">MLLFRSYSIGDLSQVYPISRGIAPALVAVSAAVLIGETLPPAGWLGVVLVSLGVGILALRRGAGPAPRGGVTYAIGLGILIAAYSVADGLGVRVSGSVLGYIGWLFLLEFPVPLAIALARHRGGGAIPLRVLSLGAGAGVLAVSAYAIVLYINLLEPLGAVSAVRESSVVFAALIGIFLFGERPVIGRLIAATVVAAGVITLAVS</sequence>
<evidence type="ECO:0008006" key="4">
    <source>
        <dbReference type="Google" id="ProtNLM"/>
    </source>
</evidence>
<keyword evidence="3" id="KW-1185">Reference proteome</keyword>
<dbReference type="KEGG" id="pzh:CX676_16675"/>
<feature type="transmembrane region" description="Helical" evidence="1">
    <location>
        <begin position="71"/>
        <end position="92"/>
    </location>
</feature>
<feature type="transmembrane region" description="Helical" evidence="1">
    <location>
        <begin position="42"/>
        <end position="59"/>
    </location>
</feature>
<feature type="transmembrane region" description="Helical" evidence="1">
    <location>
        <begin position="185"/>
        <end position="204"/>
    </location>
</feature>
<dbReference type="OrthoDB" id="9783707at2"/>
<dbReference type="EMBL" id="CP025430">
    <property type="protein sequence ID" value="AUH66425.1"/>
    <property type="molecule type" value="Genomic_DNA"/>
</dbReference>
<name>A0A2H5F4F2_9RHOB</name>
<proteinExistence type="predicted"/>
<feature type="transmembrane region" description="Helical" evidence="1">
    <location>
        <begin position="131"/>
        <end position="152"/>
    </location>
</feature>
<gene>
    <name evidence="2" type="ORF">CX676_16675</name>
</gene>
<accession>A0A2H5F4F2</accession>
<organism evidence="2 3">
    <name type="scientific">Paracoccus zhejiangensis</name>
    <dbReference type="NCBI Taxonomy" id="1077935"/>
    <lineage>
        <taxon>Bacteria</taxon>
        <taxon>Pseudomonadati</taxon>
        <taxon>Pseudomonadota</taxon>
        <taxon>Alphaproteobacteria</taxon>
        <taxon>Rhodobacterales</taxon>
        <taxon>Paracoccaceae</taxon>
        <taxon>Paracoccus</taxon>
    </lineage>
</organism>
<reference evidence="2 3" key="1">
    <citation type="journal article" date="2013" name="Antonie Van Leeuwenhoek">
        <title>Paracoccus zhejiangensis sp. nov., isolated from activated sludge in wastewater-treatment system.</title>
        <authorList>
            <person name="Wu Z.G."/>
            <person name="Zhang D.F."/>
            <person name="Liu Y.L."/>
            <person name="Wang F."/>
            <person name="Jiang X."/>
            <person name="Li C."/>
            <person name="Li S.P."/>
            <person name="Hong Q."/>
            <person name="Li W.J."/>
        </authorList>
    </citation>
    <scope>NUCLEOTIDE SEQUENCE [LARGE SCALE GENOMIC DNA]</scope>
    <source>
        <strain evidence="2 3">J6</strain>
    </source>
</reference>
<feature type="transmembrane region" description="Helical" evidence="1">
    <location>
        <begin position="158"/>
        <end position="180"/>
    </location>
</feature>
<feature type="transmembrane region" description="Helical" evidence="1">
    <location>
        <begin position="98"/>
        <end position="119"/>
    </location>
</feature>
<dbReference type="SUPFAM" id="SSF103481">
    <property type="entry name" value="Multidrug resistance efflux transporter EmrE"/>
    <property type="match status" value="2"/>
</dbReference>
<dbReference type="Gene3D" id="1.10.3730.20">
    <property type="match status" value="1"/>
</dbReference>
<evidence type="ECO:0000256" key="1">
    <source>
        <dbReference type="SAM" id="Phobius"/>
    </source>
</evidence>